<dbReference type="Gramene" id="CDP15691">
    <property type="protein sequence ID" value="CDP15691"/>
    <property type="gene ID" value="GSCOC_T00015667001"/>
</dbReference>
<sequence>MDDVPIHKIQISGPALASLLLRFSSSSGAIHGFLFGHVPVSATFSLSDDLTSNLDPSSADADAGTAIPLLTTTVTSFLSHSNPSRILTHLPPLSSAGSPLAAEPLSAPPLMTPPPRTLSPPLLPSCSSLFLFLCRLLSLLSAIRLLNKLAVGVKLDGGKKEELFLFALKKHTDIRVN</sequence>
<dbReference type="PANTHER" id="PTHR31728">
    <property type="entry name" value="ABRAXAS FAMILY MEMBER"/>
    <property type="match status" value="1"/>
</dbReference>
<organism evidence="1 2">
    <name type="scientific">Coffea canephora</name>
    <name type="common">Robusta coffee</name>
    <dbReference type="NCBI Taxonomy" id="49390"/>
    <lineage>
        <taxon>Eukaryota</taxon>
        <taxon>Viridiplantae</taxon>
        <taxon>Streptophyta</taxon>
        <taxon>Embryophyta</taxon>
        <taxon>Tracheophyta</taxon>
        <taxon>Spermatophyta</taxon>
        <taxon>Magnoliopsida</taxon>
        <taxon>eudicotyledons</taxon>
        <taxon>Gunneridae</taxon>
        <taxon>Pentapetalae</taxon>
        <taxon>asterids</taxon>
        <taxon>lamiids</taxon>
        <taxon>Gentianales</taxon>
        <taxon>Rubiaceae</taxon>
        <taxon>Ixoroideae</taxon>
        <taxon>Gardenieae complex</taxon>
        <taxon>Bertiereae - Coffeeae clade</taxon>
        <taxon>Coffeeae</taxon>
        <taxon>Coffea</taxon>
    </lineage>
</organism>
<protein>
    <submittedName>
        <fullName evidence="1">Uncharacterized protein</fullName>
    </submittedName>
</protein>
<evidence type="ECO:0000313" key="1">
    <source>
        <dbReference type="EMBL" id="CDP15691.1"/>
    </source>
</evidence>
<dbReference type="InParanoid" id="A0A068V4Z3"/>
<reference evidence="2" key="1">
    <citation type="journal article" date="2014" name="Science">
        <title>The coffee genome provides insight into the convergent evolution of caffeine biosynthesis.</title>
        <authorList>
            <person name="Denoeud F."/>
            <person name="Carretero-Paulet L."/>
            <person name="Dereeper A."/>
            <person name="Droc G."/>
            <person name="Guyot R."/>
            <person name="Pietrella M."/>
            <person name="Zheng C."/>
            <person name="Alberti A."/>
            <person name="Anthony F."/>
            <person name="Aprea G."/>
            <person name="Aury J.M."/>
            <person name="Bento P."/>
            <person name="Bernard M."/>
            <person name="Bocs S."/>
            <person name="Campa C."/>
            <person name="Cenci A."/>
            <person name="Combes M.C."/>
            <person name="Crouzillat D."/>
            <person name="Da Silva C."/>
            <person name="Daddiego L."/>
            <person name="De Bellis F."/>
            <person name="Dussert S."/>
            <person name="Garsmeur O."/>
            <person name="Gayraud T."/>
            <person name="Guignon V."/>
            <person name="Jahn K."/>
            <person name="Jamilloux V."/>
            <person name="Joet T."/>
            <person name="Labadie K."/>
            <person name="Lan T."/>
            <person name="Leclercq J."/>
            <person name="Lepelley M."/>
            <person name="Leroy T."/>
            <person name="Li L.T."/>
            <person name="Librado P."/>
            <person name="Lopez L."/>
            <person name="Munoz A."/>
            <person name="Noel B."/>
            <person name="Pallavicini A."/>
            <person name="Perrotta G."/>
            <person name="Poncet V."/>
            <person name="Pot D."/>
            <person name="Priyono X."/>
            <person name="Rigoreau M."/>
            <person name="Rouard M."/>
            <person name="Rozas J."/>
            <person name="Tranchant-Dubreuil C."/>
            <person name="VanBuren R."/>
            <person name="Zhang Q."/>
            <person name="Andrade A.C."/>
            <person name="Argout X."/>
            <person name="Bertrand B."/>
            <person name="de Kochko A."/>
            <person name="Graziosi G."/>
            <person name="Henry R.J."/>
            <person name="Jayarama X."/>
            <person name="Ming R."/>
            <person name="Nagai C."/>
            <person name="Rounsley S."/>
            <person name="Sankoff D."/>
            <person name="Giuliano G."/>
            <person name="Albert V.A."/>
            <person name="Wincker P."/>
            <person name="Lashermes P."/>
        </authorList>
    </citation>
    <scope>NUCLEOTIDE SEQUENCE [LARGE SCALE GENOMIC DNA]</scope>
    <source>
        <strain evidence="2">cv. DH200-94</strain>
    </source>
</reference>
<accession>A0A068V4Z3</accession>
<name>A0A068V4Z3_COFCA</name>
<dbReference type="Proteomes" id="UP000295252">
    <property type="component" value="Chromosome X"/>
</dbReference>
<dbReference type="OrthoDB" id="6358435at2759"/>
<dbReference type="InterPro" id="IPR023238">
    <property type="entry name" value="FAM175"/>
</dbReference>
<dbReference type="GO" id="GO:0005634">
    <property type="term" value="C:nucleus"/>
    <property type="evidence" value="ECO:0007669"/>
    <property type="project" value="TreeGrafter"/>
</dbReference>
<evidence type="ECO:0000313" key="2">
    <source>
        <dbReference type="Proteomes" id="UP000295252"/>
    </source>
</evidence>
<proteinExistence type="predicted"/>
<dbReference type="EMBL" id="HG739187">
    <property type="protein sequence ID" value="CDP15691.1"/>
    <property type="molecule type" value="Genomic_DNA"/>
</dbReference>
<dbReference type="GO" id="GO:0031593">
    <property type="term" value="F:polyubiquitin modification-dependent protein binding"/>
    <property type="evidence" value="ECO:0007669"/>
    <property type="project" value="TreeGrafter"/>
</dbReference>
<dbReference type="PRINTS" id="PR02051">
    <property type="entry name" value="PROTEINF175"/>
</dbReference>
<gene>
    <name evidence="1" type="ORF">GSCOC_T00015667001</name>
</gene>
<dbReference type="PANTHER" id="PTHR31728:SF5">
    <property type="entry name" value="OS07G0540200 PROTEIN"/>
    <property type="match status" value="1"/>
</dbReference>
<keyword evidence="2" id="KW-1185">Reference proteome</keyword>
<dbReference type="AlphaFoldDB" id="A0A068V4Z3"/>